<evidence type="ECO:0000256" key="3">
    <source>
        <dbReference type="ARBA" id="ARBA00022448"/>
    </source>
</evidence>
<evidence type="ECO:0000313" key="11">
    <source>
        <dbReference type="EMBL" id="CAJ0952008.1"/>
    </source>
</evidence>
<comment type="subcellular location">
    <subcellularLocation>
        <location evidence="1">Endomembrane system</location>
    </subcellularLocation>
</comment>
<comment type="similarity">
    <text evidence="2">Belongs to the P2X receptor family.</text>
</comment>
<name>A0ABN9LZS1_9NEOB</name>
<evidence type="ECO:0000256" key="6">
    <source>
        <dbReference type="ARBA" id="ARBA00023065"/>
    </source>
</evidence>
<evidence type="ECO:0000256" key="1">
    <source>
        <dbReference type="ARBA" id="ARBA00004308"/>
    </source>
</evidence>
<dbReference type="Proteomes" id="UP001176940">
    <property type="component" value="Unassembled WGS sequence"/>
</dbReference>
<dbReference type="PANTHER" id="PTHR10125:SF12">
    <property type="entry name" value="P2X PURINOCEPTOR 5"/>
    <property type="match status" value="1"/>
</dbReference>
<evidence type="ECO:0000313" key="12">
    <source>
        <dbReference type="Proteomes" id="UP001176940"/>
    </source>
</evidence>
<dbReference type="Pfam" id="PF00864">
    <property type="entry name" value="P2X_receptor"/>
    <property type="match status" value="1"/>
</dbReference>
<keyword evidence="5" id="KW-1133">Transmembrane helix</keyword>
<keyword evidence="9" id="KW-0407">Ion channel</keyword>
<evidence type="ECO:0000256" key="7">
    <source>
        <dbReference type="ARBA" id="ARBA00023136"/>
    </source>
</evidence>
<sequence length="136" mass="15406">MERRPAGGTWTGEELQHRRPWDGQGERQEHREQSQKFEIKSILFLYFPLQSFGIPDAVCAKNSDCPEGEPVTAGNGVKTGRCLKTGAVNTTGTCEIFAWCPLEKRQKPKIPLLGKAEDFTVYIKNSIRFPKFNFSK</sequence>
<accession>A0ABN9LZS1</accession>
<dbReference type="EMBL" id="CAUEEQ010034169">
    <property type="protein sequence ID" value="CAJ0952008.1"/>
    <property type="molecule type" value="Genomic_DNA"/>
</dbReference>
<evidence type="ECO:0000256" key="8">
    <source>
        <dbReference type="ARBA" id="ARBA00023286"/>
    </source>
</evidence>
<keyword evidence="4" id="KW-0812">Transmembrane</keyword>
<dbReference type="InterPro" id="IPR027309">
    <property type="entry name" value="P2X_extracellular_dom_sf"/>
</dbReference>
<reference evidence="11" key="1">
    <citation type="submission" date="2023-07" db="EMBL/GenBank/DDBJ databases">
        <authorList>
            <person name="Stuckert A."/>
        </authorList>
    </citation>
    <scope>NUCLEOTIDE SEQUENCE</scope>
</reference>
<protein>
    <submittedName>
        <fullName evidence="11">Uncharacterized protein</fullName>
    </submittedName>
</protein>
<evidence type="ECO:0000256" key="9">
    <source>
        <dbReference type="ARBA" id="ARBA00023303"/>
    </source>
</evidence>
<proteinExistence type="inferred from homology"/>
<evidence type="ECO:0000256" key="2">
    <source>
        <dbReference type="ARBA" id="ARBA00009848"/>
    </source>
</evidence>
<feature type="compositionally biased region" description="Basic and acidic residues" evidence="10">
    <location>
        <begin position="14"/>
        <end position="34"/>
    </location>
</feature>
<feature type="region of interest" description="Disordered" evidence="10">
    <location>
        <begin position="1"/>
        <end position="34"/>
    </location>
</feature>
<evidence type="ECO:0000256" key="5">
    <source>
        <dbReference type="ARBA" id="ARBA00022989"/>
    </source>
</evidence>
<evidence type="ECO:0000256" key="4">
    <source>
        <dbReference type="ARBA" id="ARBA00022692"/>
    </source>
</evidence>
<keyword evidence="6" id="KW-0406">Ion transport</keyword>
<keyword evidence="8" id="KW-1071">Ligand-gated ion channel</keyword>
<dbReference type="InterPro" id="IPR059116">
    <property type="entry name" value="P2X_receptor"/>
</dbReference>
<comment type="caution">
    <text evidence="11">The sequence shown here is derived from an EMBL/GenBank/DDBJ whole genome shotgun (WGS) entry which is preliminary data.</text>
</comment>
<dbReference type="PANTHER" id="PTHR10125">
    <property type="entry name" value="P2X PURINOCEPTOR"/>
    <property type="match status" value="1"/>
</dbReference>
<keyword evidence="7" id="KW-0472">Membrane</keyword>
<keyword evidence="12" id="KW-1185">Reference proteome</keyword>
<organism evidence="11 12">
    <name type="scientific">Ranitomeya imitator</name>
    <name type="common">mimic poison frog</name>
    <dbReference type="NCBI Taxonomy" id="111125"/>
    <lineage>
        <taxon>Eukaryota</taxon>
        <taxon>Metazoa</taxon>
        <taxon>Chordata</taxon>
        <taxon>Craniata</taxon>
        <taxon>Vertebrata</taxon>
        <taxon>Euteleostomi</taxon>
        <taxon>Amphibia</taxon>
        <taxon>Batrachia</taxon>
        <taxon>Anura</taxon>
        <taxon>Neobatrachia</taxon>
        <taxon>Hyloidea</taxon>
        <taxon>Dendrobatidae</taxon>
        <taxon>Dendrobatinae</taxon>
        <taxon>Ranitomeya</taxon>
    </lineage>
</organism>
<keyword evidence="3" id="KW-0813">Transport</keyword>
<gene>
    <name evidence="11" type="ORF">RIMI_LOCUS13682747</name>
</gene>
<dbReference type="Gene3D" id="2.60.490.10">
    <property type="entry name" value="atp-gated p2x4 ion channel domain"/>
    <property type="match status" value="1"/>
</dbReference>
<evidence type="ECO:0000256" key="10">
    <source>
        <dbReference type="SAM" id="MobiDB-lite"/>
    </source>
</evidence>